<organism evidence="2 3">
    <name type="scientific">Streptomyces formicae</name>
    <dbReference type="NCBI Taxonomy" id="1616117"/>
    <lineage>
        <taxon>Bacteria</taxon>
        <taxon>Bacillati</taxon>
        <taxon>Actinomycetota</taxon>
        <taxon>Actinomycetes</taxon>
        <taxon>Kitasatosporales</taxon>
        <taxon>Streptomycetaceae</taxon>
        <taxon>Streptomyces</taxon>
    </lineage>
</organism>
<dbReference type="Pfam" id="PF00085">
    <property type="entry name" value="Thioredoxin"/>
    <property type="match status" value="1"/>
</dbReference>
<protein>
    <submittedName>
        <fullName evidence="2">Tetratricopeptide repeat protein</fullName>
    </submittedName>
</protein>
<dbReference type="EMBL" id="CP071872">
    <property type="protein sequence ID" value="UNM11385.1"/>
    <property type="molecule type" value="Genomic_DNA"/>
</dbReference>
<dbReference type="Pfam" id="PF14559">
    <property type="entry name" value="TPR_19"/>
    <property type="match status" value="1"/>
</dbReference>
<keyword evidence="3" id="KW-1185">Reference proteome</keyword>
<dbReference type="InterPro" id="IPR017937">
    <property type="entry name" value="Thioredoxin_CS"/>
</dbReference>
<accession>A0ABY3WI75</accession>
<dbReference type="CDD" id="cd02956">
    <property type="entry name" value="ybbN"/>
    <property type="match status" value="1"/>
</dbReference>
<gene>
    <name evidence="2" type="ORF">J4032_07435</name>
</gene>
<feature type="domain" description="Thioredoxin" evidence="1">
    <location>
        <begin position="37"/>
        <end position="155"/>
    </location>
</feature>
<dbReference type="Gene3D" id="1.25.40.10">
    <property type="entry name" value="Tetratricopeptide repeat domain"/>
    <property type="match status" value="1"/>
</dbReference>
<dbReference type="PROSITE" id="PS51352">
    <property type="entry name" value="THIOREDOXIN_2"/>
    <property type="match status" value="1"/>
</dbReference>
<dbReference type="PANTHER" id="PTHR43601:SF3">
    <property type="entry name" value="THIOREDOXIN, MITOCHONDRIAL"/>
    <property type="match status" value="1"/>
</dbReference>
<dbReference type="SUPFAM" id="SSF52833">
    <property type="entry name" value="Thioredoxin-like"/>
    <property type="match status" value="1"/>
</dbReference>
<dbReference type="Gene3D" id="3.40.30.10">
    <property type="entry name" value="Glutaredoxin"/>
    <property type="match status" value="1"/>
</dbReference>
<reference evidence="2 3" key="1">
    <citation type="submission" date="2021-03" db="EMBL/GenBank/DDBJ databases">
        <title>Complete genome of Streptomyces formicae strain 1H-GS9 (DSM 100524).</title>
        <authorList>
            <person name="Atanasov K.E."/>
            <person name="Altabella T."/>
            <person name="Ferrer A."/>
        </authorList>
    </citation>
    <scope>NUCLEOTIDE SEQUENCE [LARGE SCALE GENOMIC DNA]</scope>
    <source>
        <strain evidence="2 3">1H-GS9</strain>
    </source>
</reference>
<evidence type="ECO:0000313" key="3">
    <source>
        <dbReference type="Proteomes" id="UP000828924"/>
    </source>
</evidence>
<dbReference type="Proteomes" id="UP000828924">
    <property type="component" value="Chromosome"/>
</dbReference>
<evidence type="ECO:0000259" key="1">
    <source>
        <dbReference type="PROSITE" id="PS51352"/>
    </source>
</evidence>
<proteinExistence type="predicted"/>
<dbReference type="InterPro" id="IPR036249">
    <property type="entry name" value="Thioredoxin-like_sf"/>
</dbReference>
<dbReference type="Pfam" id="PF14561">
    <property type="entry name" value="TPR_20"/>
    <property type="match status" value="1"/>
</dbReference>
<dbReference type="InterPro" id="IPR011990">
    <property type="entry name" value="TPR-like_helical_dom_sf"/>
</dbReference>
<evidence type="ECO:0000313" key="2">
    <source>
        <dbReference type="EMBL" id="UNM11385.1"/>
    </source>
</evidence>
<dbReference type="InterPro" id="IPR013766">
    <property type="entry name" value="Thioredoxin_domain"/>
</dbReference>
<dbReference type="RefSeq" id="WP_242329929.1">
    <property type="nucleotide sequence ID" value="NZ_CP071872.1"/>
</dbReference>
<dbReference type="PANTHER" id="PTHR43601">
    <property type="entry name" value="THIOREDOXIN, MITOCHONDRIAL"/>
    <property type="match status" value="1"/>
</dbReference>
<name>A0ABY3WI75_9ACTN</name>
<sequence>MQPRNMSMSGVVDLAAVKAAGEAKTKAEQARAEAARHGGGGAVPPSSLVIDVDEAGFERDILQRSAEVPVVIDFWAEWCEPCKQLSPVLERLAREYNGRFVLAKIDVEANQMLMQQFGIQGIPAVFAVVAGQALPLFQGLAPEPQIRQTLDQLIQVGEERFGLTGLTVDQDAADAPAAEQPQTPAGPYDALLEAAVQALDAGDLGGAVQAYRNVLADDPGNIEAKLGLAQAELLARVRDMDAQKVRKDAADKPDDVQAQIAAADLDLVGGHVEDAFGRLVDTVRRTAGEDRDAARLRLLELFEVIGPDDPRVSAARTALARVLF</sequence>
<dbReference type="PROSITE" id="PS00194">
    <property type="entry name" value="THIOREDOXIN_1"/>
    <property type="match status" value="1"/>
</dbReference>